<evidence type="ECO:0000313" key="9">
    <source>
        <dbReference type="EMBL" id="VDK22699.1"/>
    </source>
</evidence>
<evidence type="ECO:0000256" key="6">
    <source>
        <dbReference type="ARBA" id="ARBA00023132"/>
    </source>
</evidence>
<comment type="similarity">
    <text evidence="1 8">Belongs to the nucleoporin Nup84/Nup107 family.</text>
</comment>
<evidence type="ECO:0000256" key="4">
    <source>
        <dbReference type="ARBA" id="ARBA00022927"/>
    </source>
</evidence>
<organism evidence="11">
    <name type="scientific">Taenia asiatica</name>
    <name type="common">Asian tapeworm</name>
    <dbReference type="NCBI Taxonomy" id="60517"/>
    <lineage>
        <taxon>Eukaryota</taxon>
        <taxon>Metazoa</taxon>
        <taxon>Spiralia</taxon>
        <taxon>Lophotrochozoa</taxon>
        <taxon>Platyhelminthes</taxon>
        <taxon>Cestoda</taxon>
        <taxon>Eucestoda</taxon>
        <taxon>Cyclophyllidea</taxon>
        <taxon>Taeniidae</taxon>
        <taxon>Taenia</taxon>
    </lineage>
</organism>
<keyword evidence="7 8" id="KW-0539">Nucleus</keyword>
<comment type="subcellular location">
    <subcellularLocation>
        <location evidence="8">Nucleus</location>
        <location evidence="8">Nuclear pore complex</location>
    </subcellularLocation>
    <subcellularLocation>
        <location evidence="8">Nucleus membrane</location>
    </subcellularLocation>
</comment>
<dbReference type="EMBL" id="UYRS01000272">
    <property type="protein sequence ID" value="VDK22699.1"/>
    <property type="molecule type" value="Genomic_DNA"/>
</dbReference>
<dbReference type="OrthoDB" id="3098at2759"/>
<keyword evidence="5 8" id="KW-0811">Translocation</keyword>
<evidence type="ECO:0000256" key="5">
    <source>
        <dbReference type="ARBA" id="ARBA00023010"/>
    </source>
</evidence>
<gene>
    <name evidence="9" type="ORF">TASK_LOCUS1223</name>
</gene>
<dbReference type="GO" id="GO:0031965">
    <property type="term" value="C:nuclear membrane"/>
    <property type="evidence" value="ECO:0007669"/>
    <property type="project" value="UniProtKB-SubCell"/>
</dbReference>
<evidence type="ECO:0000256" key="8">
    <source>
        <dbReference type="RuleBase" id="RU365072"/>
    </source>
</evidence>
<sequence length="364" mass="40697">MHAEESANDTTLMRQPMRYTTIQNYAQSDVTKVAKVLLKPSKSSDLSECNQEHASNRTIQAQISNSGKALQRSLQLLNALEKAAQCLEETPNTPVVKEEIILMVRYLKINIANLLHYHSEKDIVNNLYKTDDDLRETQAQRLCLQRGDITRAVAMEGWRPFHSSYLSKGGVQPKKHVEGNANRVLSKCVAWWNSENPALSPYERAMFAAQSGNLSALLRAMTSGNWEDLLWAHCRALVESRVDATLRTKIDCGPRADTLSVLGRTQKDFEIEDIGLQLPNSAWLPGSWTLSEAFSKAETALGWCPMNCLFRVFGADSSFAPPILCPSEISAFLNRNEINDIKTLGGSNSPPIRHMLLQAMFYAI</sequence>
<comment type="function">
    <text evidence="8">Functions as a component of the nuclear pore complex (NPC).</text>
</comment>
<dbReference type="AlphaFoldDB" id="A0A0R3VV33"/>
<keyword evidence="8" id="KW-0472">Membrane</keyword>
<dbReference type="InterPro" id="IPR007252">
    <property type="entry name" value="Nup84/Nup107"/>
</dbReference>
<comment type="subunit">
    <text evidence="8">Part of the nuclear pore complex (NPC).</text>
</comment>
<keyword evidence="4" id="KW-0653">Protein transport</keyword>
<protein>
    <recommendedName>
        <fullName evidence="8">Nuclear pore complex protein</fullName>
    </recommendedName>
</protein>
<accession>A0A0R3VV33</accession>
<dbReference type="PANTHER" id="PTHR13003:SF2">
    <property type="entry name" value="NUCLEAR PORE COMPLEX PROTEIN NUP107"/>
    <property type="match status" value="1"/>
</dbReference>
<evidence type="ECO:0000256" key="3">
    <source>
        <dbReference type="ARBA" id="ARBA00022816"/>
    </source>
</evidence>
<evidence type="ECO:0000313" key="11">
    <source>
        <dbReference type="WBParaSite" id="TASK_0000122201-mRNA-1"/>
    </source>
</evidence>
<reference evidence="9 10" key="2">
    <citation type="submission" date="2018-11" db="EMBL/GenBank/DDBJ databases">
        <authorList>
            <consortium name="Pathogen Informatics"/>
        </authorList>
    </citation>
    <scope>NUCLEOTIDE SEQUENCE [LARGE SCALE GENOMIC DNA]</scope>
</reference>
<keyword evidence="6 8" id="KW-0906">Nuclear pore complex</keyword>
<dbReference type="GO" id="GO:0006606">
    <property type="term" value="P:protein import into nucleus"/>
    <property type="evidence" value="ECO:0007669"/>
    <property type="project" value="TreeGrafter"/>
</dbReference>
<evidence type="ECO:0000256" key="1">
    <source>
        <dbReference type="ARBA" id="ARBA00009510"/>
    </source>
</evidence>
<dbReference type="GO" id="GO:0006406">
    <property type="term" value="P:mRNA export from nucleus"/>
    <property type="evidence" value="ECO:0007669"/>
    <property type="project" value="TreeGrafter"/>
</dbReference>
<evidence type="ECO:0000256" key="7">
    <source>
        <dbReference type="ARBA" id="ARBA00023242"/>
    </source>
</evidence>
<proteinExistence type="inferred from homology"/>
<dbReference type="GO" id="GO:0031080">
    <property type="term" value="C:nuclear pore outer ring"/>
    <property type="evidence" value="ECO:0007669"/>
    <property type="project" value="TreeGrafter"/>
</dbReference>
<name>A0A0R3VV33_TAEAS</name>
<keyword evidence="10" id="KW-1185">Reference proteome</keyword>
<evidence type="ECO:0000313" key="10">
    <source>
        <dbReference type="Proteomes" id="UP000282613"/>
    </source>
</evidence>
<dbReference type="STRING" id="60517.A0A0R3VV33"/>
<dbReference type="Proteomes" id="UP000282613">
    <property type="component" value="Unassembled WGS sequence"/>
</dbReference>
<dbReference type="Gene3D" id="1.10.3450.20">
    <property type="match status" value="1"/>
</dbReference>
<dbReference type="GO" id="GO:0017056">
    <property type="term" value="F:structural constituent of nuclear pore"/>
    <property type="evidence" value="ECO:0007669"/>
    <property type="project" value="UniProtKB-UniRule"/>
</dbReference>
<reference evidence="11" key="1">
    <citation type="submission" date="2017-02" db="UniProtKB">
        <authorList>
            <consortium name="WormBaseParasite"/>
        </authorList>
    </citation>
    <scope>IDENTIFICATION</scope>
</reference>
<keyword evidence="2 8" id="KW-0813">Transport</keyword>
<dbReference type="GO" id="GO:0000973">
    <property type="term" value="P:post-transcriptional tethering of RNA polymerase II gene DNA at nuclear periphery"/>
    <property type="evidence" value="ECO:0007669"/>
    <property type="project" value="TreeGrafter"/>
</dbReference>
<evidence type="ECO:0000256" key="2">
    <source>
        <dbReference type="ARBA" id="ARBA00022448"/>
    </source>
</evidence>
<dbReference type="PANTHER" id="PTHR13003">
    <property type="entry name" value="NUP107-RELATED"/>
    <property type="match status" value="1"/>
</dbReference>
<dbReference type="Pfam" id="PF04121">
    <property type="entry name" value="Nup84_Nup100"/>
    <property type="match status" value="1"/>
</dbReference>
<keyword evidence="3" id="KW-0509">mRNA transport</keyword>
<dbReference type="WBParaSite" id="TASK_0000122201-mRNA-1">
    <property type="protein sequence ID" value="TASK_0000122201-mRNA-1"/>
    <property type="gene ID" value="TASK_0000122201"/>
</dbReference>